<proteinExistence type="predicted"/>
<dbReference type="Gene3D" id="1.20.1740.10">
    <property type="entry name" value="Amino acid/polyamine transporter I"/>
    <property type="match status" value="1"/>
</dbReference>
<feature type="transmembrane region" description="Helical" evidence="7">
    <location>
        <begin position="437"/>
        <end position="464"/>
    </location>
</feature>
<dbReference type="Proteomes" id="UP000442707">
    <property type="component" value="Unassembled WGS sequence"/>
</dbReference>
<evidence type="ECO:0000256" key="2">
    <source>
        <dbReference type="ARBA" id="ARBA00022475"/>
    </source>
</evidence>
<protein>
    <submittedName>
        <fullName evidence="8">APC family permease</fullName>
    </submittedName>
</protein>
<dbReference type="Pfam" id="PF13520">
    <property type="entry name" value="AA_permease_2"/>
    <property type="match status" value="1"/>
</dbReference>
<sequence>MSTTSNCTARRARGRQVGRPHQPTAQADLAGARGSHRTSSARILPIAAQSPCGGKVENQIWDTDTTADPGSDPNPSGVTSLRFGVLTARQVIFFVIAAAAPLGFSVGAIPLAIGRGGIGTAGMLLVCGAIFAVFSVGYVAMARHIRKVGGLYLFVTEGLGRPLGVGSAFLAVLSYAVASIGSVGAFAVFAQHAVQNLLHWNTPWELWAFVAVASMALLGLLGVDLNARVLGIVVTCEIAILLVFALVVTMSGGEDGLSATAFSPHEVFGRQPGPMMAIAITAFAGFEATVLYAEEVRDGHRTIRRATYGAISVMMFLYAFVCWAVVQAFGDAGAVAQANTDPTNMFFTATHSFIGNWAAQTLNVVVVTSWFAAILAFHNAASRYLFAMGRDRVLPPMFGRVQQRTGSPWAASAGLSICTLLVVSIFAIGHLDPYLDLFVLCTTPGVIGLPVLTCLASVAVFAYFLRNKRGLPAWQVWFCPLLAAAALAFVTWLIIDQLDLFTGRSGIVNIILPLIVPAAVLFGCARAFWLRQRQPDAYERLAS</sequence>
<dbReference type="AlphaFoldDB" id="A0A6H9URP1"/>
<evidence type="ECO:0000313" key="8">
    <source>
        <dbReference type="EMBL" id="KAB1141728.1"/>
    </source>
</evidence>
<feature type="transmembrane region" description="Helical" evidence="7">
    <location>
        <begin position="305"/>
        <end position="326"/>
    </location>
</feature>
<reference evidence="8 9" key="1">
    <citation type="submission" date="2019-09" db="EMBL/GenBank/DDBJ databases">
        <title>Screening of Novel Bioactive Compounds from Soil-Associated.</title>
        <authorList>
            <person name="Zhao S."/>
        </authorList>
    </citation>
    <scope>NUCLEOTIDE SEQUENCE [LARGE SCALE GENOMIC DNA]</scope>
    <source>
        <strain evidence="8 9">HIT-DPA4</strain>
    </source>
</reference>
<evidence type="ECO:0000256" key="5">
    <source>
        <dbReference type="ARBA" id="ARBA00023136"/>
    </source>
</evidence>
<accession>A0A6H9URP1</accession>
<evidence type="ECO:0000256" key="4">
    <source>
        <dbReference type="ARBA" id="ARBA00022989"/>
    </source>
</evidence>
<evidence type="ECO:0000256" key="7">
    <source>
        <dbReference type="SAM" id="Phobius"/>
    </source>
</evidence>
<feature type="transmembrane region" description="Helical" evidence="7">
    <location>
        <begin position="476"/>
        <end position="495"/>
    </location>
</feature>
<comment type="caution">
    <text evidence="8">The sequence shown here is derived from an EMBL/GenBank/DDBJ whole genome shotgun (WGS) entry which is preliminary data.</text>
</comment>
<evidence type="ECO:0000256" key="3">
    <source>
        <dbReference type="ARBA" id="ARBA00022692"/>
    </source>
</evidence>
<name>A0A6H9URP1_9ACTN</name>
<keyword evidence="2" id="KW-1003">Cell membrane</keyword>
<organism evidence="8 9">
    <name type="scientific">Streptomyces luteolifulvus</name>
    <dbReference type="NCBI Taxonomy" id="2615112"/>
    <lineage>
        <taxon>Bacteria</taxon>
        <taxon>Bacillati</taxon>
        <taxon>Actinomycetota</taxon>
        <taxon>Actinomycetes</taxon>
        <taxon>Kitasatosporales</taxon>
        <taxon>Streptomycetaceae</taxon>
        <taxon>Streptomyces</taxon>
    </lineage>
</organism>
<keyword evidence="9" id="KW-1185">Reference proteome</keyword>
<feature type="transmembrane region" description="Helical" evidence="7">
    <location>
        <begin position="163"/>
        <end position="186"/>
    </location>
</feature>
<dbReference type="PIRSF" id="PIRSF006060">
    <property type="entry name" value="AA_transporter"/>
    <property type="match status" value="1"/>
</dbReference>
<evidence type="ECO:0000313" key="9">
    <source>
        <dbReference type="Proteomes" id="UP000442707"/>
    </source>
</evidence>
<dbReference type="GO" id="GO:0005886">
    <property type="term" value="C:plasma membrane"/>
    <property type="evidence" value="ECO:0007669"/>
    <property type="project" value="UniProtKB-SubCell"/>
</dbReference>
<evidence type="ECO:0000256" key="6">
    <source>
        <dbReference type="SAM" id="MobiDB-lite"/>
    </source>
</evidence>
<dbReference type="PANTHER" id="PTHR42770">
    <property type="entry name" value="AMINO ACID TRANSPORTER-RELATED"/>
    <property type="match status" value="1"/>
</dbReference>
<comment type="subcellular location">
    <subcellularLocation>
        <location evidence="1">Cell membrane</location>
        <topology evidence="1">Multi-pass membrane protein</topology>
    </subcellularLocation>
</comment>
<feature type="region of interest" description="Disordered" evidence="6">
    <location>
        <begin position="1"/>
        <end position="34"/>
    </location>
</feature>
<keyword evidence="4 7" id="KW-1133">Transmembrane helix</keyword>
<feature type="transmembrane region" description="Helical" evidence="7">
    <location>
        <begin position="206"/>
        <end position="223"/>
    </location>
</feature>
<feature type="transmembrane region" description="Helical" evidence="7">
    <location>
        <begin position="273"/>
        <end position="293"/>
    </location>
</feature>
<feature type="transmembrane region" description="Helical" evidence="7">
    <location>
        <begin position="362"/>
        <end position="386"/>
    </location>
</feature>
<feature type="transmembrane region" description="Helical" evidence="7">
    <location>
        <begin position="91"/>
        <end position="113"/>
    </location>
</feature>
<gene>
    <name evidence="8" type="ORF">F7R91_31445</name>
</gene>
<keyword evidence="5 7" id="KW-0472">Membrane</keyword>
<dbReference type="PANTHER" id="PTHR42770:SF16">
    <property type="entry name" value="AMINO ACID PERMEASE"/>
    <property type="match status" value="1"/>
</dbReference>
<feature type="transmembrane region" description="Helical" evidence="7">
    <location>
        <begin position="119"/>
        <end position="142"/>
    </location>
</feature>
<dbReference type="InterPro" id="IPR050367">
    <property type="entry name" value="APC_superfamily"/>
</dbReference>
<keyword evidence="3 7" id="KW-0812">Transmembrane</keyword>
<evidence type="ECO:0000256" key="1">
    <source>
        <dbReference type="ARBA" id="ARBA00004651"/>
    </source>
</evidence>
<dbReference type="GO" id="GO:0022857">
    <property type="term" value="F:transmembrane transporter activity"/>
    <property type="evidence" value="ECO:0007669"/>
    <property type="project" value="InterPro"/>
</dbReference>
<feature type="transmembrane region" description="Helical" evidence="7">
    <location>
        <begin position="230"/>
        <end position="253"/>
    </location>
</feature>
<feature type="transmembrane region" description="Helical" evidence="7">
    <location>
        <begin position="407"/>
        <end position="431"/>
    </location>
</feature>
<dbReference type="EMBL" id="VZRB01000029">
    <property type="protein sequence ID" value="KAB1141728.1"/>
    <property type="molecule type" value="Genomic_DNA"/>
</dbReference>
<feature type="transmembrane region" description="Helical" evidence="7">
    <location>
        <begin position="507"/>
        <end position="530"/>
    </location>
</feature>
<dbReference type="InterPro" id="IPR002293">
    <property type="entry name" value="AA/rel_permease1"/>
</dbReference>